<dbReference type="PROSITE" id="PS51257">
    <property type="entry name" value="PROKAR_LIPOPROTEIN"/>
    <property type="match status" value="1"/>
</dbReference>
<dbReference type="Proteomes" id="UP000691718">
    <property type="component" value="Unassembled WGS sequence"/>
</dbReference>
<feature type="signal peptide" evidence="2">
    <location>
        <begin position="1"/>
        <end position="21"/>
    </location>
</feature>
<keyword evidence="2" id="KW-0732">Signal</keyword>
<keyword evidence="4" id="KW-1185">Reference proteome</keyword>
<feature type="region of interest" description="Disordered" evidence="1">
    <location>
        <begin position="45"/>
        <end position="71"/>
    </location>
</feature>
<feature type="compositionally biased region" description="Low complexity" evidence="1">
    <location>
        <begin position="47"/>
        <end position="60"/>
    </location>
</feature>
<protein>
    <submittedName>
        <fullName evidence="3">(apollo) hypothetical protein</fullName>
    </submittedName>
</protein>
<dbReference type="EMBL" id="CAJQZP010000287">
    <property type="protein sequence ID" value="CAG4952450.1"/>
    <property type="molecule type" value="Genomic_DNA"/>
</dbReference>
<feature type="chain" id="PRO_5035872461" evidence="2">
    <location>
        <begin position="22"/>
        <end position="71"/>
    </location>
</feature>
<gene>
    <name evidence="3" type="ORF">PAPOLLO_LOCUS4608</name>
</gene>
<organism evidence="3 4">
    <name type="scientific">Parnassius apollo</name>
    <name type="common">Apollo butterfly</name>
    <name type="synonym">Papilio apollo</name>
    <dbReference type="NCBI Taxonomy" id="110799"/>
    <lineage>
        <taxon>Eukaryota</taxon>
        <taxon>Metazoa</taxon>
        <taxon>Ecdysozoa</taxon>
        <taxon>Arthropoda</taxon>
        <taxon>Hexapoda</taxon>
        <taxon>Insecta</taxon>
        <taxon>Pterygota</taxon>
        <taxon>Neoptera</taxon>
        <taxon>Endopterygota</taxon>
        <taxon>Lepidoptera</taxon>
        <taxon>Glossata</taxon>
        <taxon>Ditrysia</taxon>
        <taxon>Papilionoidea</taxon>
        <taxon>Papilionidae</taxon>
        <taxon>Parnassiinae</taxon>
        <taxon>Parnassini</taxon>
        <taxon>Parnassius</taxon>
        <taxon>Parnassius</taxon>
    </lineage>
</organism>
<feature type="compositionally biased region" description="Basic residues" evidence="1">
    <location>
        <begin position="61"/>
        <end position="71"/>
    </location>
</feature>
<dbReference type="AlphaFoldDB" id="A0A8S3WBQ2"/>
<evidence type="ECO:0000313" key="3">
    <source>
        <dbReference type="EMBL" id="CAG4952450.1"/>
    </source>
</evidence>
<evidence type="ECO:0000256" key="2">
    <source>
        <dbReference type="SAM" id="SignalP"/>
    </source>
</evidence>
<name>A0A8S3WBQ2_PARAO</name>
<evidence type="ECO:0000313" key="4">
    <source>
        <dbReference type="Proteomes" id="UP000691718"/>
    </source>
</evidence>
<reference evidence="3" key="1">
    <citation type="submission" date="2021-04" db="EMBL/GenBank/DDBJ databases">
        <authorList>
            <person name="Tunstrom K."/>
        </authorList>
    </citation>
    <scope>NUCLEOTIDE SEQUENCE</scope>
</reference>
<proteinExistence type="predicted"/>
<accession>A0A8S3WBQ2</accession>
<evidence type="ECO:0000256" key="1">
    <source>
        <dbReference type="SAM" id="MobiDB-lite"/>
    </source>
</evidence>
<sequence>MEPKVLLFFLLIGAAISISLSCNPDSGSNEEGGCPCGEESIEHEQPHQQPRPCQHPCQHCSKPKCKGGCKG</sequence>
<comment type="caution">
    <text evidence="3">The sequence shown here is derived from an EMBL/GenBank/DDBJ whole genome shotgun (WGS) entry which is preliminary data.</text>
</comment>